<organism evidence="1 2">
    <name type="scientific">Manihot esculenta</name>
    <name type="common">Cassava</name>
    <name type="synonym">Jatropha manihot</name>
    <dbReference type="NCBI Taxonomy" id="3983"/>
    <lineage>
        <taxon>Eukaryota</taxon>
        <taxon>Viridiplantae</taxon>
        <taxon>Streptophyta</taxon>
        <taxon>Embryophyta</taxon>
        <taxon>Tracheophyta</taxon>
        <taxon>Spermatophyta</taxon>
        <taxon>Magnoliopsida</taxon>
        <taxon>eudicotyledons</taxon>
        <taxon>Gunneridae</taxon>
        <taxon>Pentapetalae</taxon>
        <taxon>rosids</taxon>
        <taxon>fabids</taxon>
        <taxon>Malpighiales</taxon>
        <taxon>Euphorbiaceae</taxon>
        <taxon>Crotonoideae</taxon>
        <taxon>Manihoteae</taxon>
        <taxon>Manihot</taxon>
    </lineage>
</organism>
<name>A0ACC8DYZ7_MANES</name>
<sequence>MGHHSCCNQQKVKRGLWSPEEDEKLIRYITTHGYGCWSEVPDKAGLQRCGKSCRLRWINYLRPDIRRGRFTPEEEKLIINLHGVVGNRWAHIASHLPGRTDNEIKNYWNSWIKKKIRKPSASPTTVAATSRGTEHSSNQIDLMYQDLTTRPQVQETLFSTPAPLFMFDTGTSPFDATAHNSVRGELFNDPASLTAETWNSNQHHHHHQVQAFPHHQATFSIGIDTNNYLPPLIDNMIPMDEEGDIALRCMQRQELNSNFLFWDNVDEPLGGEEIAAISSSMEASLSSFPSSL</sequence>
<dbReference type="EMBL" id="CM004388">
    <property type="protein sequence ID" value="OAY56482.2"/>
    <property type="molecule type" value="Genomic_DNA"/>
</dbReference>
<reference evidence="2" key="1">
    <citation type="journal article" date="2016" name="Nat. Biotechnol.">
        <title>Sequencing wild and cultivated cassava and related species reveals extensive interspecific hybridization and genetic diversity.</title>
        <authorList>
            <person name="Bredeson J.V."/>
            <person name="Lyons J.B."/>
            <person name="Prochnik S.E."/>
            <person name="Wu G.A."/>
            <person name="Ha C.M."/>
            <person name="Edsinger-Gonzales E."/>
            <person name="Grimwood J."/>
            <person name="Schmutz J."/>
            <person name="Rabbi I.Y."/>
            <person name="Egesi C."/>
            <person name="Nauluvula P."/>
            <person name="Lebot V."/>
            <person name="Ndunguru J."/>
            <person name="Mkamilo G."/>
            <person name="Bart R.S."/>
            <person name="Setter T.L."/>
            <person name="Gleadow R.M."/>
            <person name="Kulakow P."/>
            <person name="Ferguson M.E."/>
            <person name="Rounsley S."/>
            <person name="Rokhsar D.S."/>
        </authorList>
    </citation>
    <scope>NUCLEOTIDE SEQUENCE [LARGE SCALE GENOMIC DNA]</scope>
    <source>
        <strain evidence="2">cv. AM560-2</strain>
    </source>
</reference>
<keyword evidence="2" id="KW-1185">Reference proteome</keyword>
<dbReference type="Proteomes" id="UP000091857">
    <property type="component" value="Chromosome 2"/>
</dbReference>
<protein>
    <submittedName>
        <fullName evidence="1">Uncharacterized protein</fullName>
    </submittedName>
</protein>
<comment type="caution">
    <text evidence="1">The sequence shown here is derived from an EMBL/GenBank/DDBJ whole genome shotgun (WGS) entry which is preliminary data.</text>
</comment>
<accession>A0ACC8DYZ7</accession>
<evidence type="ECO:0000313" key="1">
    <source>
        <dbReference type="EMBL" id="OAY56482.2"/>
    </source>
</evidence>
<evidence type="ECO:0000313" key="2">
    <source>
        <dbReference type="Proteomes" id="UP000091857"/>
    </source>
</evidence>
<gene>
    <name evidence="1" type="ORF">MANES_02G017401v8</name>
</gene>
<proteinExistence type="predicted"/>